<protein>
    <submittedName>
        <fullName evidence="2">Uncharacterized protein</fullName>
    </submittedName>
</protein>
<feature type="region of interest" description="Disordered" evidence="1">
    <location>
        <begin position="1"/>
        <end position="55"/>
    </location>
</feature>
<keyword evidence="3" id="KW-1185">Reference proteome</keyword>
<dbReference type="GeneID" id="54301210"/>
<reference evidence="2" key="1">
    <citation type="journal article" date="2020" name="Stud. Mycol.">
        <title>101 Dothideomycetes genomes: a test case for predicting lifestyles and emergence of pathogens.</title>
        <authorList>
            <person name="Haridas S."/>
            <person name="Albert R."/>
            <person name="Binder M."/>
            <person name="Bloem J."/>
            <person name="Labutti K."/>
            <person name="Salamov A."/>
            <person name="Andreopoulos B."/>
            <person name="Baker S."/>
            <person name="Barry K."/>
            <person name="Bills G."/>
            <person name="Bluhm B."/>
            <person name="Cannon C."/>
            <person name="Castanera R."/>
            <person name="Culley D."/>
            <person name="Daum C."/>
            <person name="Ezra D."/>
            <person name="Gonzalez J."/>
            <person name="Henrissat B."/>
            <person name="Kuo A."/>
            <person name="Liang C."/>
            <person name="Lipzen A."/>
            <person name="Lutzoni F."/>
            <person name="Magnuson J."/>
            <person name="Mondo S."/>
            <person name="Nolan M."/>
            <person name="Ohm R."/>
            <person name="Pangilinan J."/>
            <person name="Park H.-J."/>
            <person name="Ramirez L."/>
            <person name="Alfaro M."/>
            <person name="Sun H."/>
            <person name="Tritt A."/>
            <person name="Yoshinaga Y."/>
            <person name="Zwiers L.-H."/>
            <person name="Turgeon B."/>
            <person name="Goodwin S."/>
            <person name="Spatafora J."/>
            <person name="Crous P."/>
            <person name="Grigoriev I."/>
        </authorList>
    </citation>
    <scope>NUCLEOTIDE SEQUENCE</scope>
    <source>
        <strain evidence="2">CBS 121167</strain>
    </source>
</reference>
<name>A0A6A6AU05_9PEZI</name>
<dbReference type="RefSeq" id="XP_033391210.1">
    <property type="nucleotide sequence ID" value="XM_033543713.1"/>
</dbReference>
<dbReference type="Proteomes" id="UP000799438">
    <property type="component" value="Unassembled WGS sequence"/>
</dbReference>
<gene>
    <name evidence="2" type="ORF">K452DRAFT_313951</name>
</gene>
<organism evidence="2 3">
    <name type="scientific">Aplosporella prunicola CBS 121167</name>
    <dbReference type="NCBI Taxonomy" id="1176127"/>
    <lineage>
        <taxon>Eukaryota</taxon>
        <taxon>Fungi</taxon>
        <taxon>Dikarya</taxon>
        <taxon>Ascomycota</taxon>
        <taxon>Pezizomycotina</taxon>
        <taxon>Dothideomycetes</taxon>
        <taxon>Dothideomycetes incertae sedis</taxon>
        <taxon>Botryosphaeriales</taxon>
        <taxon>Aplosporellaceae</taxon>
        <taxon>Aplosporella</taxon>
    </lineage>
</organism>
<evidence type="ECO:0000313" key="2">
    <source>
        <dbReference type="EMBL" id="KAF2135492.1"/>
    </source>
</evidence>
<feature type="compositionally biased region" description="Basic residues" evidence="1">
    <location>
        <begin position="27"/>
        <end position="43"/>
    </location>
</feature>
<dbReference type="EMBL" id="ML995578">
    <property type="protein sequence ID" value="KAF2135492.1"/>
    <property type="molecule type" value="Genomic_DNA"/>
</dbReference>
<accession>A0A6A6AU05</accession>
<dbReference type="AlphaFoldDB" id="A0A6A6AU05"/>
<sequence>MIHLSPHRVATISTSPPPPWHDGTPQRQHHTRQHYDRRPHHQRPQLLTDPFFSPAGSTEDLDLATVRVPDDLALDPHQLPAMDDVLLSHEGRSDNIDGRHVLTTVHGARTLGGWRCREGVYVG</sequence>
<proteinExistence type="predicted"/>
<evidence type="ECO:0000256" key="1">
    <source>
        <dbReference type="SAM" id="MobiDB-lite"/>
    </source>
</evidence>
<evidence type="ECO:0000313" key="3">
    <source>
        <dbReference type="Proteomes" id="UP000799438"/>
    </source>
</evidence>